<reference evidence="11" key="1">
    <citation type="journal article" date="2017" name="Nat. Microbiol.">
        <title>Global analysis of biosynthetic gene clusters reveals vast potential of secondary metabolite production in Penicillium species.</title>
        <authorList>
            <person name="Nielsen J.C."/>
            <person name="Grijseels S."/>
            <person name="Prigent S."/>
            <person name="Ji B."/>
            <person name="Dainat J."/>
            <person name="Nielsen K.F."/>
            <person name="Frisvad J.C."/>
            <person name="Workman M."/>
            <person name="Nielsen J."/>
        </authorList>
    </citation>
    <scope>NUCLEOTIDE SEQUENCE [LARGE SCALE GENOMIC DNA]</scope>
    <source>
        <strain evidence="11">IBT 24891</strain>
    </source>
</reference>
<dbReference type="InterPro" id="IPR005467">
    <property type="entry name" value="His_kinase_dom"/>
</dbReference>
<dbReference type="EC" id="2.7.13.3" evidence="2"/>
<dbReference type="AlphaFoldDB" id="A0A1V6U1Q3"/>
<protein>
    <recommendedName>
        <fullName evidence="2">histidine kinase</fullName>
        <ecNumber evidence="2">2.7.13.3</ecNumber>
    </recommendedName>
</protein>
<dbReference type="InterPro" id="IPR029016">
    <property type="entry name" value="GAF-like_dom_sf"/>
</dbReference>
<dbReference type="InterPro" id="IPR004358">
    <property type="entry name" value="Sig_transdc_His_kin-like_C"/>
</dbReference>
<dbReference type="Gene3D" id="3.30.565.10">
    <property type="entry name" value="Histidine kinase-like ATPase, C-terminal domain"/>
    <property type="match status" value="1"/>
</dbReference>
<dbReference type="PROSITE" id="PS50109">
    <property type="entry name" value="HIS_KIN"/>
    <property type="match status" value="1"/>
</dbReference>
<dbReference type="PANTHER" id="PTHR43047:SF72">
    <property type="entry name" value="OSMOSENSING HISTIDINE PROTEIN KINASE SLN1"/>
    <property type="match status" value="1"/>
</dbReference>
<evidence type="ECO:0000256" key="2">
    <source>
        <dbReference type="ARBA" id="ARBA00012438"/>
    </source>
</evidence>
<feature type="domain" description="Response regulatory" evidence="9">
    <location>
        <begin position="1032"/>
        <end position="1151"/>
    </location>
</feature>
<dbReference type="Pfam" id="PF00072">
    <property type="entry name" value="Response_reg"/>
    <property type="match status" value="1"/>
</dbReference>
<evidence type="ECO:0000259" key="9">
    <source>
        <dbReference type="PROSITE" id="PS50110"/>
    </source>
</evidence>
<dbReference type="GO" id="GO:0005886">
    <property type="term" value="C:plasma membrane"/>
    <property type="evidence" value="ECO:0007669"/>
    <property type="project" value="TreeGrafter"/>
</dbReference>
<feature type="domain" description="Histidine kinase" evidence="8">
    <location>
        <begin position="550"/>
        <end position="810"/>
    </location>
</feature>
<dbReference type="PROSITE" id="PS50110">
    <property type="entry name" value="RESPONSE_REGULATORY"/>
    <property type="match status" value="1"/>
</dbReference>
<evidence type="ECO:0000256" key="3">
    <source>
        <dbReference type="ARBA" id="ARBA00022553"/>
    </source>
</evidence>
<dbReference type="GO" id="GO:0000155">
    <property type="term" value="F:phosphorelay sensor kinase activity"/>
    <property type="evidence" value="ECO:0007669"/>
    <property type="project" value="InterPro"/>
</dbReference>
<evidence type="ECO:0000313" key="11">
    <source>
        <dbReference type="Proteomes" id="UP000191285"/>
    </source>
</evidence>
<dbReference type="InterPro" id="IPR003594">
    <property type="entry name" value="HATPase_dom"/>
</dbReference>
<dbReference type="SMART" id="SM00387">
    <property type="entry name" value="HATPase_c"/>
    <property type="match status" value="1"/>
</dbReference>
<dbReference type="InterPro" id="IPR003018">
    <property type="entry name" value="GAF"/>
</dbReference>
<dbReference type="GO" id="GO:0009927">
    <property type="term" value="F:histidine phosphotransfer kinase activity"/>
    <property type="evidence" value="ECO:0007669"/>
    <property type="project" value="TreeGrafter"/>
</dbReference>
<dbReference type="InterPro" id="IPR036890">
    <property type="entry name" value="HATPase_C_sf"/>
</dbReference>
<feature type="region of interest" description="Disordered" evidence="7">
    <location>
        <begin position="248"/>
        <end position="323"/>
    </location>
</feature>
<evidence type="ECO:0000256" key="1">
    <source>
        <dbReference type="ARBA" id="ARBA00000085"/>
    </source>
</evidence>
<gene>
    <name evidence="10" type="ORF">PENSTE_c001G05346</name>
</gene>
<dbReference type="Gene3D" id="3.30.450.40">
    <property type="match status" value="1"/>
</dbReference>
<proteinExistence type="predicted"/>
<dbReference type="PANTHER" id="PTHR43047">
    <property type="entry name" value="TWO-COMPONENT HISTIDINE PROTEIN KINASE"/>
    <property type="match status" value="1"/>
</dbReference>
<organism evidence="10 11">
    <name type="scientific">Penicillium steckii</name>
    <dbReference type="NCBI Taxonomy" id="303698"/>
    <lineage>
        <taxon>Eukaryota</taxon>
        <taxon>Fungi</taxon>
        <taxon>Dikarya</taxon>
        <taxon>Ascomycota</taxon>
        <taxon>Pezizomycotina</taxon>
        <taxon>Eurotiomycetes</taxon>
        <taxon>Eurotiomycetidae</taxon>
        <taxon>Eurotiales</taxon>
        <taxon>Aspergillaceae</taxon>
        <taxon>Penicillium</taxon>
    </lineage>
</organism>
<evidence type="ECO:0000256" key="4">
    <source>
        <dbReference type="ARBA" id="ARBA00022679"/>
    </source>
</evidence>
<dbReference type="SUPFAM" id="SSF55781">
    <property type="entry name" value="GAF domain-like"/>
    <property type="match status" value="1"/>
</dbReference>
<dbReference type="InterPro" id="IPR036097">
    <property type="entry name" value="HisK_dim/P_sf"/>
</dbReference>
<dbReference type="CDD" id="cd17546">
    <property type="entry name" value="REC_hyHK_CKI1_RcsC-like"/>
    <property type="match status" value="1"/>
</dbReference>
<evidence type="ECO:0000259" key="8">
    <source>
        <dbReference type="PROSITE" id="PS50109"/>
    </source>
</evidence>
<dbReference type="Proteomes" id="UP000191285">
    <property type="component" value="Unassembled WGS sequence"/>
</dbReference>
<feature type="compositionally biased region" description="Basic and acidic residues" evidence="7">
    <location>
        <begin position="269"/>
        <end position="279"/>
    </location>
</feature>
<dbReference type="Pfam" id="PF01590">
    <property type="entry name" value="GAF"/>
    <property type="match status" value="1"/>
</dbReference>
<feature type="compositionally biased region" description="Polar residues" evidence="7">
    <location>
        <begin position="280"/>
        <end position="305"/>
    </location>
</feature>
<dbReference type="Gene3D" id="3.40.50.2300">
    <property type="match status" value="1"/>
</dbReference>
<dbReference type="FunFam" id="3.30.450.40:FF:000083">
    <property type="entry name" value="Sensor histidine kinase/response regulator, putative (AFU_orthologue AFUA_4G00660)"/>
    <property type="match status" value="1"/>
</dbReference>
<keyword evidence="5" id="KW-0418">Kinase</keyword>
<feature type="modified residue" description="4-aspartylphosphate" evidence="6">
    <location>
        <position position="1083"/>
    </location>
</feature>
<feature type="compositionally biased region" description="Low complexity" evidence="7">
    <location>
        <begin position="306"/>
        <end position="322"/>
    </location>
</feature>
<comment type="catalytic activity">
    <reaction evidence="1">
        <text>ATP + protein L-histidine = ADP + protein N-phospho-L-histidine.</text>
        <dbReference type="EC" id="2.7.13.3"/>
    </reaction>
</comment>
<dbReference type="SUPFAM" id="SSF55874">
    <property type="entry name" value="ATPase domain of HSP90 chaperone/DNA topoisomerase II/histidine kinase"/>
    <property type="match status" value="1"/>
</dbReference>
<dbReference type="OrthoDB" id="303614at2759"/>
<keyword evidence="4" id="KW-0808">Transferase</keyword>
<feature type="compositionally biased region" description="Polar residues" evidence="7">
    <location>
        <begin position="248"/>
        <end position="268"/>
    </location>
</feature>
<dbReference type="Pfam" id="PF02518">
    <property type="entry name" value="HATPase_c"/>
    <property type="match status" value="1"/>
</dbReference>
<dbReference type="CDD" id="cd00082">
    <property type="entry name" value="HisKA"/>
    <property type="match status" value="1"/>
</dbReference>
<evidence type="ECO:0000256" key="7">
    <source>
        <dbReference type="SAM" id="MobiDB-lite"/>
    </source>
</evidence>
<dbReference type="SUPFAM" id="SSF47384">
    <property type="entry name" value="Homodimeric domain of signal transducing histidine kinase"/>
    <property type="match status" value="1"/>
</dbReference>
<dbReference type="SUPFAM" id="SSF52172">
    <property type="entry name" value="CheY-like"/>
    <property type="match status" value="1"/>
</dbReference>
<dbReference type="SMART" id="SM00388">
    <property type="entry name" value="HisKA"/>
    <property type="match status" value="1"/>
</dbReference>
<evidence type="ECO:0000256" key="6">
    <source>
        <dbReference type="PROSITE-ProRule" id="PRU00169"/>
    </source>
</evidence>
<keyword evidence="3 6" id="KW-0597">Phosphoprotein</keyword>
<evidence type="ECO:0000256" key="5">
    <source>
        <dbReference type="ARBA" id="ARBA00022777"/>
    </source>
</evidence>
<dbReference type="Pfam" id="PF00512">
    <property type="entry name" value="HisKA"/>
    <property type="match status" value="1"/>
</dbReference>
<accession>A0A1V6U1Q3</accession>
<dbReference type="EMBL" id="MLKD01000001">
    <property type="protein sequence ID" value="OQE32294.1"/>
    <property type="molecule type" value="Genomic_DNA"/>
</dbReference>
<keyword evidence="11" id="KW-1185">Reference proteome</keyword>
<dbReference type="STRING" id="303698.A0A1V6U1Q3"/>
<comment type="caution">
    <text evidence="10">The sequence shown here is derived from an EMBL/GenBank/DDBJ whole genome shotgun (WGS) entry which is preliminary data.</text>
</comment>
<dbReference type="InterPro" id="IPR001789">
    <property type="entry name" value="Sig_transdc_resp-reg_receiver"/>
</dbReference>
<evidence type="ECO:0000313" key="10">
    <source>
        <dbReference type="EMBL" id="OQE32294.1"/>
    </source>
</evidence>
<dbReference type="InterPro" id="IPR011006">
    <property type="entry name" value="CheY-like_superfamily"/>
</dbReference>
<name>A0A1V6U1Q3_9EURO</name>
<dbReference type="InterPro" id="IPR003661">
    <property type="entry name" value="HisK_dim/P_dom"/>
</dbReference>
<sequence length="1151" mass="128118">MLILKSPTVRYYCTFEQDPQPTSSPRLSPDSTLTALTQLGVHRFGCDRSFVSIIDGEQQHLIAEATASISLRNEDNHLPHDGIYLGVRTLNLEWGVCPHAIRLFTGQDSSKVMDTENITANRTRNIIRDFTSEDFYKDRPYVQNWPYFRFYAEVPLYSPSGYVLGSYCVVDNKTRTEFRDEDVAALQEIADAISQHLENIRIVHYNQRGENLVKGLTSFVKGNTQSDCAETFHRHPESRQKLNFQNLNHRGSGFQTDEVNTSSSTNQHNSDETVVDRESSNTQGDRLSSLFSDAKDSGTTQITTQLSSLAPESPESAEFSPSDENCLDNTMEDLPIAEIMAAIFSRASILLKSSMDLDGVVFLDARQSDSQFDLYEISPSDSVSSAPGHLDSLNDPWDRLEGNPSRKNWAADSETLCRPLNHDTSMPPLDNPCSEMQFGLSEEILQLLIKTFPNGHIFDMKKETGSMKDEISHLIAQNLPDAVSVLFIPLWDWNKSRWLAGTLVWTNDHRRPLGSEELHYFKVFGSSIISEISRVHWNAAERSKFDFVSSISHELRSPLHGILGSVELVQSLPLQTSQHDMIKMIESSGLTLLNTIDQLLEYCKINDLATKVSGYNKVHGEMKNEYSDFDLGILVEEAVTALCAGRQSQYDTDSAVRSSSSEPSANSYHFPFPSQSDETSIIIRIQKLDSWMVRSIPGAWRRILMNIINNALKWTKNGFIEVTVSSARPAGRHGPSFVNVRVRDTGCGISLDFLKDKLFSPFEQEDPLSPGIGLGLNIARRLAISLGGKIDVKSEKGVGTQVDIFAPVEIAQSVELTEPLSSITKNHLPQTLVRASIIGFQLQPEAGETPTGILSVKAQRKLAIRNAIMDVFATQLGWQLSPRTLSDRMHDDVAIIEEADLNHMLSEGLLPMTDLKRVQGSLIVLGNKTSMLTEELPANIIRVPPPFGPQSLLDAAGKFIEIFNAPKKLDLTNPAPMCSLSLNDKHTSTPMKNQTSLQMVDCPRTAHDSTKSSLNTLEPIASQIECPQETFSVLIVDDNDINLKIMSTFMCKIGFRYDTALNGLIALEKYSTSKQRYAFVLMDISMPVMDGLVATRKIREYENRRGFNPACIMAVTAVASNETQEAALKAGVDDFLVKPLSLARLRASMKA</sequence>
<dbReference type="PRINTS" id="PR00344">
    <property type="entry name" value="BCTRLSENSOR"/>
</dbReference>
<dbReference type="SMART" id="SM00448">
    <property type="entry name" value="REC"/>
    <property type="match status" value="1"/>
</dbReference>
<dbReference type="Gene3D" id="1.10.287.130">
    <property type="match status" value="1"/>
</dbReference>